<dbReference type="InterPro" id="IPR036890">
    <property type="entry name" value="HATPase_C_sf"/>
</dbReference>
<keyword evidence="6 8" id="KW-0496">Mitochondrion</keyword>
<evidence type="ECO:0000256" key="4">
    <source>
        <dbReference type="ARBA" id="ARBA00022777"/>
    </source>
</evidence>
<dbReference type="GO" id="GO:0010906">
    <property type="term" value="P:regulation of glucose metabolic process"/>
    <property type="evidence" value="ECO:0007669"/>
    <property type="project" value="TreeGrafter"/>
</dbReference>
<name>A0A448YT97_BRENA</name>
<sequence>MSAWKLTKPLRDKIYRYATVKQTGVSLRQMTQFGSKPSQGSLFHASHFAVHELPIRLSHRVKDLETLPNGLAKEPAIQTVRNWYAQSFEELTSLPEPEIADRELEKLLSGEKQYEETEKLLQTPPSSASSHGREFEFSDDGIVIKRHPKEAPEETVDEVIDLNPAHRHIGLLKPRRSYYISTPKELVYPQEVLEYNKLVTKTLTKIKRRHDATVATIARGVQSWKRKNNFTYLDNSVNQFLDKFYLSRIGIRMLIGQTIALNQQAQGNMYNDDYVGIICLRTNVMEIVQDAIDAARFACEEHYDIMEAPPVQLYCPEDLEFMYVPGHLVHMIFETLKNSLRATIEFQQRLHPDTDIEDITLPPIKIIVAEGLEDITIKVSDEGGGIPRSAIPLVWTYFYTSAEQKIEEYDPSYSSGTFKPPFMGLGVGLPHSRLYARYFSGDLKLISMEGYGTDVYLHLSRLSSSSEPLQ</sequence>
<accession>A0A448YT97</accession>
<keyword evidence="3 8" id="KW-0547">Nucleotide-binding</keyword>
<dbReference type="Proteomes" id="UP000290900">
    <property type="component" value="Unassembled WGS sequence"/>
</dbReference>
<dbReference type="InterPro" id="IPR018955">
    <property type="entry name" value="BCDHK/PDK_N"/>
</dbReference>
<dbReference type="PANTHER" id="PTHR11947">
    <property type="entry name" value="PYRUVATE DEHYDROGENASE KINASE"/>
    <property type="match status" value="1"/>
</dbReference>
<dbReference type="GO" id="GO:0005759">
    <property type="term" value="C:mitochondrial matrix"/>
    <property type="evidence" value="ECO:0007669"/>
    <property type="project" value="UniProtKB-SubCell"/>
</dbReference>
<evidence type="ECO:0000256" key="8">
    <source>
        <dbReference type="RuleBase" id="RU366032"/>
    </source>
</evidence>
<dbReference type="Gene3D" id="1.20.140.20">
    <property type="entry name" value="Alpha-ketoacid/pyruvate dehydrogenase kinase, N-terminal domain"/>
    <property type="match status" value="2"/>
</dbReference>
<gene>
    <name evidence="10" type="ORF">BRENAR_LOCUS4856</name>
</gene>
<dbReference type="AlphaFoldDB" id="A0A448YT97"/>
<proteinExistence type="inferred from homology"/>
<dbReference type="Pfam" id="PF10436">
    <property type="entry name" value="BCDHK_Adom3"/>
    <property type="match status" value="1"/>
</dbReference>
<evidence type="ECO:0000256" key="6">
    <source>
        <dbReference type="ARBA" id="ARBA00023128"/>
    </source>
</evidence>
<evidence type="ECO:0000313" key="11">
    <source>
        <dbReference type="Proteomes" id="UP000290900"/>
    </source>
</evidence>
<dbReference type="EC" id="2.7.11.-" evidence="8"/>
<comment type="similarity">
    <text evidence="1 8">Belongs to the PDK/BCKDK protein kinase family.</text>
</comment>
<dbReference type="STRING" id="13370.A0A448YT97"/>
<evidence type="ECO:0000256" key="5">
    <source>
        <dbReference type="ARBA" id="ARBA00022840"/>
    </source>
</evidence>
<comment type="subcellular location">
    <subcellularLocation>
        <location evidence="8">Mitochondrion matrix</location>
    </subcellularLocation>
</comment>
<reference evidence="10 11" key="1">
    <citation type="submission" date="2018-12" db="EMBL/GenBank/DDBJ databases">
        <authorList>
            <person name="Tiukova I."/>
            <person name="Dainat J."/>
        </authorList>
    </citation>
    <scope>NUCLEOTIDE SEQUENCE [LARGE SCALE GENOMIC DNA]</scope>
</reference>
<dbReference type="EMBL" id="CAACVR010000075">
    <property type="protein sequence ID" value="VEU24128.1"/>
    <property type="molecule type" value="Genomic_DNA"/>
</dbReference>
<dbReference type="OrthoDB" id="241648at2759"/>
<dbReference type="GO" id="GO:0004740">
    <property type="term" value="F:pyruvate dehydrogenase (acetyl-transferring) kinase activity"/>
    <property type="evidence" value="ECO:0007669"/>
    <property type="project" value="UniProtKB-EC"/>
</dbReference>
<protein>
    <recommendedName>
        <fullName evidence="8">Protein-serine/threonine kinase</fullName>
        <ecNumber evidence="8">2.7.11.-</ecNumber>
    </recommendedName>
</protein>
<feature type="domain" description="Histidine kinase" evidence="9">
    <location>
        <begin position="328"/>
        <end position="463"/>
    </location>
</feature>
<dbReference type="CDD" id="cd16929">
    <property type="entry name" value="HATPase_PDK-like"/>
    <property type="match status" value="1"/>
</dbReference>
<evidence type="ECO:0000259" key="9">
    <source>
        <dbReference type="PROSITE" id="PS50109"/>
    </source>
</evidence>
<dbReference type="InterPro" id="IPR036784">
    <property type="entry name" value="AK/P_DHK_N_sf"/>
</dbReference>
<dbReference type="PANTHER" id="PTHR11947:SF3">
    <property type="entry name" value="[PYRUVATE DEHYDROGENASE (ACETYL-TRANSFERRING)] KINASE, MITOCHONDRIAL"/>
    <property type="match status" value="1"/>
</dbReference>
<dbReference type="Gene3D" id="3.30.565.10">
    <property type="entry name" value="Histidine kinase-like ATPase, C-terminal domain"/>
    <property type="match status" value="1"/>
</dbReference>
<dbReference type="InterPro" id="IPR003594">
    <property type="entry name" value="HATPase_dom"/>
</dbReference>
<keyword evidence="4 8" id="KW-0418">Kinase</keyword>
<evidence type="ECO:0000313" key="10">
    <source>
        <dbReference type="EMBL" id="VEU24128.1"/>
    </source>
</evidence>
<dbReference type="GO" id="GO:0005524">
    <property type="term" value="F:ATP binding"/>
    <property type="evidence" value="ECO:0007669"/>
    <property type="project" value="UniProtKB-UniRule"/>
</dbReference>
<comment type="catalytic activity">
    <reaction evidence="7">
        <text>L-seryl-[pyruvate dehydrogenase E1 alpha subunit] + ATP = O-phospho-L-seryl-[pyruvate dehydrogenase E1 alpha subunit] + ADP + H(+)</text>
        <dbReference type="Rhea" id="RHEA:23052"/>
        <dbReference type="Rhea" id="RHEA-COMP:13689"/>
        <dbReference type="Rhea" id="RHEA-COMP:13690"/>
        <dbReference type="ChEBI" id="CHEBI:15378"/>
        <dbReference type="ChEBI" id="CHEBI:29999"/>
        <dbReference type="ChEBI" id="CHEBI:30616"/>
        <dbReference type="ChEBI" id="CHEBI:83421"/>
        <dbReference type="ChEBI" id="CHEBI:456216"/>
        <dbReference type="EC" id="2.7.11.2"/>
    </reaction>
</comment>
<dbReference type="PROSITE" id="PS50109">
    <property type="entry name" value="HIS_KIN"/>
    <property type="match status" value="1"/>
</dbReference>
<keyword evidence="11" id="KW-1185">Reference proteome</keyword>
<keyword evidence="5 8" id="KW-0067">ATP-binding</keyword>
<evidence type="ECO:0000256" key="7">
    <source>
        <dbReference type="ARBA" id="ARBA00048201"/>
    </source>
</evidence>
<evidence type="ECO:0000256" key="3">
    <source>
        <dbReference type="ARBA" id="ARBA00022741"/>
    </source>
</evidence>
<dbReference type="InterPro" id="IPR005467">
    <property type="entry name" value="His_kinase_dom"/>
</dbReference>
<keyword evidence="2 8" id="KW-0808">Transferase</keyword>
<organism evidence="10 11">
    <name type="scientific">Brettanomyces naardenensis</name>
    <name type="common">Yeast</name>
    <dbReference type="NCBI Taxonomy" id="13370"/>
    <lineage>
        <taxon>Eukaryota</taxon>
        <taxon>Fungi</taxon>
        <taxon>Dikarya</taxon>
        <taxon>Ascomycota</taxon>
        <taxon>Saccharomycotina</taxon>
        <taxon>Pichiomycetes</taxon>
        <taxon>Pichiales</taxon>
        <taxon>Pichiaceae</taxon>
        <taxon>Brettanomyces</taxon>
    </lineage>
</organism>
<evidence type="ECO:0000256" key="1">
    <source>
        <dbReference type="ARBA" id="ARBA00006155"/>
    </source>
</evidence>
<dbReference type="SUPFAM" id="SSF69012">
    <property type="entry name" value="alpha-ketoacid dehydrogenase kinase, N-terminal domain"/>
    <property type="match status" value="1"/>
</dbReference>
<dbReference type="InterPro" id="IPR039028">
    <property type="entry name" value="BCKD/PDK"/>
</dbReference>
<dbReference type="InParanoid" id="A0A448YT97"/>
<dbReference type="Pfam" id="PF02518">
    <property type="entry name" value="HATPase_c"/>
    <property type="match status" value="1"/>
</dbReference>
<evidence type="ECO:0000256" key="2">
    <source>
        <dbReference type="ARBA" id="ARBA00022679"/>
    </source>
</evidence>
<dbReference type="SUPFAM" id="SSF55874">
    <property type="entry name" value="ATPase domain of HSP90 chaperone/DNA topoisomerase II/histidine kinase"/>
    <property type="match status" value="1"/>
</dbReference>